<dbReference type="GO" id="GO:0016592">
    <property type="term" value="C:mediator complex"/>
    <property type="evidence" value="ECO:0007669"/>
    <property type="project" value="EnsemblFungi"/>
</dbReference>
<proteinExistence type="inferred from homology"/>
<dbReference type="VEuPathDB" id="FungiDB:GVI51_E00407"/>
<dbReference type="VEuPathDB" id="FungiDB:B1J91_E00605g"/>
<evidence type="ECO:0000256" key="4">
    <source>
        <dbReference type="ARBA" id="ARBA00023015"/>
    </source>
</evidence>
<organism evidence="9 10">
    <name type="scientific">Candida glabrata</name>
    <name type="common">Yeast</name>
    <name type="synonym">Torulopsis glabrata</name>
    <dbReference type="NCBI Taxonomy" id="5478"/>
    <lineage>
        <taxon>Eukaryota</taxon>
        <taxon>Fungi</taxon>
        <taxon>Dikarya</taxon>
        <taxon>Ascomycota</taxon>
        <taxon>Saccharomycotina</taxon>
        <taxon>Saccharomycetes</taxon>
        <taxon>Saccharomycetales</taxon>
        <taxon>Saccharomycetaceae</taxon>
        <taxon>Nakaseomyces</taxon>
    </lineage>
</organism>
<dbReference type="VEuPathDB" id="FungiDB:GVI51_E00385"/>
<evidence type="ECO:0000256" key="2">
    <source>
        <dbReference type="ARBA" id="ARBA00010289"/>
    </source>
</evidence>
<dbReference type="InterPro" id="IPR019035">
    <property type="entry name" value="Mediator_Med12"/>
</dbReference>
<dbReference type="SMART" id="SM01281">
    <property type="entry name" value="Med12"/>
    <property type="match status" value="1"/>
</dbReference>
<dbReference type="GO" id="GO:0003713">
    <property type="term" value="F:transcription coactivator activity"/>
    <property type="evidence" value="ECO:0007669"/>
    <property type="project" value="EnsemblFungi"/>
</dbReference>
<dbReference type="GO" id="GO:0045944">
    <property type="term" value="P:positive regulation of transcription by RNA polymerase II"/>
    <property type="evidence" value="ECO:0007669"/>
    <property type="project" value="EnsemblFungi"/>
</dbReference>
<dbReference type="Pfam" id="PF09497">
    <property type="entry name" value="Med12"/>
    <property type="match status" value="1"/>
</dbReference>
<comment type="subcellular location">
    <subcellularLocation>
        <location evidence="1">Nucleus</location>
    </subcellularLocation>
</comment>
<dbReference type="GO" id="GO:1990508">
    <property type="term" value="C:CKM complex"/>
    <property type="evidence" value="ECO:0007669"/>
    <property type="project" value="EnsemblFungi"/>
</dbReference>
<evidence type="ECO:0000256" key="6">
    <source>
        <dbReference type="ARBA" id="ARBA00023242"/>
    </source>
</evidence>
<reference evidence="9 10" key="1">
    <citation type="submission" date="2015-10" db="EMBL/GenBank/DDBJ databases">
        <title>Draft genomes sequences of Candida glabrata isolates 1A, 1B, 2A, 2B, 3A and 3B.</title>
        <authorList>
            <person name="Haavelsrud O.E."/>
            <person name="Gaustad P."/>
        </authorList>
    </citation>
    <scope>NUCLEOTIDE SEQUENCE [LARGE SCALE GENOMIC DNA]</scope>
    <source>
        <strain evidence="9">910700640</strain>
    </source>
</reference>
<evidence type="ECO:0000256" key="5">
    <source>
        <dbReference type="ARBA" id="ARBA00023163"/>
    </source>
</evidence>
<dbReference type="VEuPathDB" id="FungiDB:B1J91_E00627g"/>
<gene>
    <name evidence="9" type="ORF">AO440_004696</name>
</gene>
<feature type="domain" description="Mediator complex subunit Med12" evidence="8">
    <location>
        <begin position="118"/>
        <end position="181"/>
    </location>
</feature>
<evidence type="ECO:0000313" key="9">
    <source>
        <dbReference type="EMBL" id="KTB14230.1"/>
    </source>
</evidence>
<protein>
    <recommendedName>
        <fullName evidence="3">Mediator of RNA polymerase II transcription subunit 12</fullName>
    </recommendedName>
    <alternativeName>
        <fullName evidence="7">Mediator complex subunit 12</fullName>
    </alternativeName>
</protein>
<name>A0A0W0DR50_CANGB</name>
<evidence type="ECO:0000259" key="8">
    <source>
        <dbReference type="SMART" id="SM01281"/>
    </source>
</evidence>
<accession>A0A0W0DR50</accession>
<dbReference type="VEuPathDB" id="FungiDB:CAGL0E00627g"/>
<evidence type="ECO:0000256" key="1">
    <source>
        <dbReference type="ARBA" id="ARBA00004123"/>
    </source>
</evidence>
<dbReference type="GO" id="GO:0000122">
    <property type="term" value="P:negative regulation of transcription by RNA polymerase II"/>
    <property type="evidence" value="ECO:0007669"/>
    <property type="project" value="EnsemblFungi"/>
</dbReference>
<evidence type="ECO:0000256" key="3">
    <source>
        <dbReference type="ARBA" id="ARBA00019622"/>
    </source>
</evidence>
<keyword evidence="5" id="KW-0804">Transcription</keyword>
<dbReference type="EMBL" id="LLZZ01000001">
    <property type="protein sequence ID" value="KTB14230.1"/>
    <property type="molecule type" value="Genomic_DNA"/>
</dbReference>
<dbReference type="Proteomes" id="UP000054886">
    <property type="component" value="Unassembled WGS sequence"/>
</dbReference>
<sequence length="1437" mass="168076">MIPSKYKLAPPDDLHPYSESERAKHKIYPDFDPWKHTKEEDEILLNFVSKGYYSTSKVNFESISARSSLQDSLPKLSSTLSEKFSEVVRIREREINTIKGNSKDGMAASKFTDLCGPDFKLPSRLTLTDHRKELWLQELSSPYTPLHKITSFIPHGLKRRQVLEQCYIKQIPLKRAVWLIKCCYSIEWKTGIAKYANSPQEKDKFNAHLLKEWTDNFVHILEKLIFEMTQHYNDSVKLEAWKTEVSYFLKLVGNCYTLELIDKNTFHFWILQFVSKVENFEYLPLPLHILELFWSGICNTNSTKVNESESNPLYMVTKLTDILLNQYYIILHSKSMINDDKYIINDIKKNNSIKESLLASIQKLICILFKQQSLEVFLFPPTSWEKYKPCLIQITSALCRKSDEVAEIKRKLELISYRNETLKYTPPISENKVKDDLILTTFTENSGSITVVELSQVDTGLTGALDDNATDFDWTSYSDQEISTKIQIIQIILWAIHPSRHSHYEAGQLAAKLLLLKINTMDGFPEYEIEDEIWSLVFKLAKLSDKSKALPAVLEALYSLLNTLIVYGLIKVSTYIRKLISSGILYLTESNDKYIHCRLLINLKMSPLMKSQYNMVLKNVMDQDPEYYNNYNFDQIVSIVEDLKVKLPNGDAIEYSNYPMSVKISLGEWYLTYLCNGKLVNETRESLTEKYVLFAHQLNTNHLYFKWIEFIVYHQLIEDIETLEYLMEVLLRYKKLFSQYINDHVLFIKTFIFIIRRILKERDSIAYSLTSFMDFWKFIMKSYSLEIRADTDLRSEMSAVYEEEKAKKEITEGEKDSWMGLYQNIHPDSTSLDQNHTGFSELFLTNLKTFLSSKQDKQAKKKARYNLLLLMQAKNRDYSKFISIYLKRKDFKTSDLVNLLSSKLLTLDQIKNTYGLKYVLELFDIESESNCVFYEYQKRCYIELNYKSVLSDYNVVSHHEMNRFIFKIVNHSTSAKLKETASALLTKNLEANKDKAIQLFYQLVYYQNNLEFLSSEELQEFAVNNSPQKLYSYLDFTNLWLFQSFTKFYINETFQNTNEDKVKVGDVIFSIIETTKYNVLCAKIFEDIRDHRVTDLVIELFEQDFFKKIISGEEFKAEFLQMLIEIINHLSMHKGKTNDRSGEQSHTSYELCVQVMAHFQQLSDSELSAREIELDVFMKIFTVHQNSVFQEILRDTESSSAMIESLFALFERVNFSLRLKLMFYEVLSSLKSYCTYEAGISDEQSRTKLMHKLMCLPPFQVSSFFPEEDDTDCTRDPALSLGLDLGTASANSTSSTTPSEGTHKKRCAIWDKRLHNVAMSVDEFQERRVEESADYEVLAQRRRFLERKLVEQQYLQKQLQVLYNLLDKTRNYQEFTDTLMNNQNLLREVFTLEGHLRRSVAQVDGQPDIDWSKYGVDLAEYIASDSRLLALYTDGCL</sequence>
<dbReference type="GO" id="GO:0000411">
    <property type="term" value="P:positive regulation of transcription by galactose"/>
    <property type="evidence" value="ECO:0007669"/>
    <property type="project" value="EnsemblFungi"/>
</dbReference>
<dbReference type="VEuPathDB" id="FungiDB:CAGL0E00605g"/>
<dbReference type="PANTHER" id="PTHR46567:SF1">
    <property type="entry name" value="MEDIATOR OF RNA POLYMERASE II TRANSCRIPTION SUBUNIT 12"/>
    <property type="match status" value="1"/>
</dbReference>
<comment type="similarity">
    <text evidence="2">Belongs to the Mediator complex subunit 12 family.</text>
</comment>
<evidence type="ECO:0000313" key="10">
    <source>
        <dbReference type="Proteomes" id="UP000054886"/>
    </source>
</evidence>
<dbReference type="PANTHER" id="PTHR46567">
    <property type="entry name" value="MEDIATOR OF RNA POLYMERASE II TRANSCRIPTION SUBUNIT 12"/>
    <property type="match status" value="1"/>
</dbReference>
<keyword evidence="6" id="KW-0539">Nucleus</keyword>
<evidence type="ECO:0000256" key="7">
    <source>
        <dbReference type="ARBA" id="ARBA00032010"/>
    </source>
</evidence>
<comment type="caution">
    <text evidence="9">The sequence shown here is derived from an EMBL/GenBank/DDBJ whole genome shotgun (WGS) entry which is preliminary data.</text>
</comment>
<dbReference type="VEuPathDB" id="FungiDB:GWK60_E00407"/>
<dbReference type="VEuPathDB" id="FungiDB:GWK60_E00385"/>
<dbReference type="GO" id="GO:0140671">
    <property type="term" value="C:ADA complex"/>
    <property type="evidence" value="ECO:0007669"/>
    <property type="project" value="EnsemblFungi"/>
</dbReference>
<keyword evidence="4" id="KW-0805">Transcription regulation</keyword>